<keyword evidence="3" id="KW-1185">Reference proteome</keyword>
<feature type="compositionally biased region" description="Basic and acidic residues" evidence="1">
    <location>
        <begin position="302"/>
        <end position="314"/>
    </location>
</feature>
<feature type="region of interest" description="Disordered" evidence="1">
    <location>
        <begin position="279"/>
        <end position="332"/>
    </location>
</feature>
<accession>F8MEM0</accession>
<dbReference type="EMBL" id="GL891302">
    <property type="protein sequence ID" value="EGO61649.1"/>
    <property type="molecule type" value="Genomic_DNA"/>
</dbReference>
<feature type="region of interest" description="Disordered" evidence="1">
    <location>
        <begin position="65"/>
        <end position="118"/>
    </location>
</feature>
<feature type="compositionally biased region" description="Low complexity" evidence="1">
    <location>
        <begin position="102"/>
        <end position="118"/>
    </location>
</feature>
<proteinExistence type="predicted"/>
<organism evidence="2 3">
    <name type="scientific">Neurospora tetrasperma (strain FGSC 2508 / ATCC MYA-4615 / P0657)</name>
    <dbReference type="NCBI Taxonomy" id="510951"/>
    <lineage>
        <taxon>Eukaryota</taxon>
        <taxon>Fungi</taxon>
        <taxon>Dikarya</taxon>
        <taxon>Ascomycota</taxon>
        <taxon>Pezizomycotina</taxon>
        <taxon>Sordariomycetes</taxon>
        <taxon>Sordariomycetidae</taxon>
        <taxon>Sordariales</taxon>
        <taxon>Sordariaceae</taxon>
        <taxon>Neurospora</taxon>
    </lineage>
</organism>
<gene>
    <name evidence="2" type="ORF">NEUTE1DRAFT_108093</name>
</gene>
<reference evidence="3" key="1">
    <citation type="journal article" date="2011" name="Genetics">
        <title>Massive changes in genome architecture accompany the transition to self-fertility in the filamentous fungus Neurospora tetrasperma.</title>
        <authorList>
            <person name="Ellison C.E."/>
            <person name="Stajich J.E."/>
            <person name="Jacobson D.J."/>
            <person name="Natvig D.O."/>
            <person name="Lapidus A."/>
            <person name="Foster B."/>
            <person name="Aerts A."/>
            <person name="Riley R."/>
            <person name="Lindquist E.A."/>
            <person name="Grigoriev I.V."/>
            <person name="Taylor J.W."/>
        </authorList>
    </citation>
    <scope>NUCLEOTIDE SEQUENCE [LARGE SCALE GENOMIC DNA]</scope>
    <source>
        <strain evidence="3">FGSC 2508 / P0657</strain>
    </source>
</reference>
<dbReference type="RefSeq" id="XP_009848653.1">
    <property type="nucleotide sequence ID" value="XM_009850351.1"/>
</dbReference>
<evidence type="ECO:0000256" key="1">
    <source>
        <dbReference type="SAM" id="MobiDB-lite"/>
    </source>
</evidence>
<sequence>MTVGPVIRSFCLSRQPQPQQGYHSSAGRQAFLRVHAQYGIVRGCGCDRQLAKLTTVFELSVSTSHITDVQGKQNKKASRIHHLDPSPLPKPFPSQQSSNNVPTQFQTSFQQSSKTPFTSRVPNLKMRRRLRRSTGNEAPVDNKTIVPPCYAESTHHLASRAAAKETRMRTTNLMLSSTLHSKSTLSWLVMTRKQMHQLLFPPPSEPSKLPYKQKTSSLWTDTWEHGIGMKPYAAFTVSQPYYIAARISKPNGQVDCRLQLVKTIAMCQLLPKTFVASGVDGRDQQQQQNHRGDKPHRKNKKNRGETHRSGDKVPYHLRGINRSLIGTKQSSK</sequence>
<evidence type="ECO:0000313" key="2">
    <source>
        <dbReference type="EMBL" id="EGO61649.1"/>
    </source>
</evidence>
<dbReference type="GeneID" id="20822380"/>
<dbReference type="VEuPathDB" id="FungiDB:NEUTE1DRAFT_108093"/>
<dbReference type="HOGENOM" id="CLU_837013_0_0_1"/>
<dbReference type="AlphaFoldDB" id="F8MEM0"/>
<protein>
    <submittedName>
        <fullName evidence="2">Uncharacterized protein</fullName>
    </submittedName>
</protein>
<name>F8MEM0_NEUT8</name>
<evidence type="ECO:0000313" key="3">
    <source>
        <dbReference type="Proteomes" id="UP000008065"/>
    </source>
</evidence>
<dbReference type="Proteomes" id="UP000008065">
    <property type="component" value="Unassembled WGS sequence"/>
</dbReference>
<dbReference type="KEGG" id="nte:NEUTE1DRAFT108093"/>
<dbReference type="OrthoDB" id="4347at2759"/>